<reference evidence="3 4" key="1">
    <citation type="submission" date="2020-04" db="EMBL/GenBank/DDBJ databases">
        <title>Genome-Wide Identification of 5-Methylcytosine Sites in Bacterial Genomes By High-Throughput Sequencing of MspJI Restriction Fragments.</title>
        <authorList>
            <person name="Wu V."/>
        </authorList>
    </citation>
    <scope>NUCLEOTIDE SEQUENCE [LARGE SCALE GENOMIC DNA]</scope>
    <source>
        <strain evidence="3 4">S2</strain>
    </source>
</reference>
<accession>A0A6H1P431</accession>
<keyword evidence="2" id="KW-1133">Transmembrane helix</keyword>
<organism evidence="3 4">
    <name type="scientific">Priestia megaterium</name>
    <name type="common">Bacillus megaterium</name>
    <dbReference type="NCBI Taxonomy" id="1404"/>
    <lineage>
        <taxon>Bacteria</taxon>
        <taxon>Bacillati</taxon>
        <taxon>Bacillota</taxon>
        <taxon>Bacilli</taxon>
        <taxon>Bacillales</taxon>
        <taxon>Bacillaceae</taxon>
        <taxon>Priestia</taxon>
    </lineage>
</organism>
<name>A0A6H1P431_PRIMG</name>
<dbReference type="EMBL" id="CP051128">
    <property type="protein sequence ID" value="QIZ08041.1"/>
    <property type="molecule type" value="Genomic_DNA"/>
</dbReference>
<gene>
    <name evidence="3" type="ORF">HFZ78_15965</name>
</gene>
<evidence type="ECO:0000256" key="2">
    <source>
        <dbReference type="SAM" id="Phobius"/>
    </source>
</evidence>
<protein>
    <submittedName>
        <fullName evidence="3">Uncharacterized protein</fullName>
    </submittedName>
</protein>
<evidence type="ECO:0000313" key="3">
    <source>
        <dbReference type="EMBL" id="QIZ08041.1"/>
    </source>
</evidence>
<feature type="region of interest" description="Disordered" evidence="1">
    <location>
        <begin position="1"/>
        <end position="20"/>
    </location>
</feature>
<keyword evidence="2" id="KW-0812">Transmembrane</keyword>
<sequence length="62" mass="7117">MKELKEINNQPGSNNNKNDVRVTNNFTLNINLGDPLNFFALIGGIYIISRLVKKRKGKRKKM</sequence>
<evidence type="ECO:0000313" key="4">
    <source>
        <dbReference type="Proteomes" id="UP000501868"/>
    </source>
</evidence>
<proteinExistence type="predicted"/>
<feature type="transmembrane region" description="Helical" evidence="2">
    <location>
        <begin position="35"/>
        <end position="52"/>
    </location>
</feature>
<evidence type="ECO:0000256" key="1">
    <source>
        <dbReference type="SAM" id="MobiDB-lite"/>
    </source>
</evidence>
<keyword evidence="2" id="KW-0472">Membrane</keyword>
<reference evidence="3 4" key="2">
    <citation type="submission" date="2020-04" db="EMBL/GenBank/DDBJ databases">
        <authorList>
            <person name="Fomenkov A."/>
            <person name="Anton B.P."/>
            <person name="Roberts R.J."/>
        </authorList>
    </citation>
    <scope>NUCLEOTIDE SEQUENCE [LARGE SCALE GENOMIC DNA]</scope>
    <source>
        <strain evidence="3 4">S2</strain>
    </source>
</reference>
<dbReference type="AlphaFoldDB" id="A0A6H1P431"/>
<dbReference type="Proteomes" id="UP000501868">
    <property type="component" value="Chromosome"/>
</dbReference>